<evidence type="ECO:0008006" key="4">
    <source>
        <dbReference type="Google" id="ProtNLM"/>
    </source>
</evidence>
<protein>
    <recommendedName>
        <fullName evidence="4">Colicin V production protein</fullName>
    </recommendedName>
</protein>
<dbReference type="EMBL" id="VSSQ01025210">
    <property type="protein sequence ID" value="MPM73198.1"/>
    <property type="molecule type" value="Genomic_DNA"/>
</dbReference>
<name>A0A645C744_9ZZZZ</name>
<feature type="transmembrane region" description="Helical" evidence="2">
    <location>
        <begin position="100"/>
        <end position="125"/>
    </location>
</feature>
<accession>A0A645C744</accession>
<feature type="region of interest" description="Disordered" evidence="1">
    <location>
        <begin position="175"/>
        <end position="227"/>
    </location>
</feature>
<sequence length="227" mass="24904">MDQWIVWGAIIAGGLWGRHRSFFTAFWALMTVMLAIYCGVWSSNMLAGILSAFSGVLGAYTRSIAMLTGAAIALLVFYKAGLEREEGNLDRYVFPKHFRWIAPVLCGMLAGRFIAAFLLLLLCFLPCRSMLGQYCNFPEVERYSAQTVGTLSGIVDGFSFQGGNNRRKALEEMLNKQQENSNPDAELDAQWAKARAARNSQQPAEEKTAAESGNAAAKTAPAADSRK</sequence>
<evidence type="ECO:0000256" key="2">
    <source>
        <dbReference type="SAM" id="Phobius"/>
    </source>
</evidence>
<comment type="caution">
    <text evidence="3">The sequence shown here is derived from an EMBL/GenBank/DDBJ whole genome shotgun (WGS) entry which is preliminary data.</text>
</comment>
<evidence type="ECO:0000313" key="3">
    <source>
        <dbReference type="EMBL" id="MPM73198.1"/>
    </source>
</evidence>
<reference evidence="3" key="1">
    <citation type="submission" date="2019-08" db="EMBL/GenBank/DDBJ databases">
        <authorList>
            <person name="Kucharzyk K."/>
            <person name="Murdoch R.W."/>
            <person name="Higgins S."/>
            <person name="Loffler F."/>
        </authorList>
    </citation>
    <scope>NUCLEOTIDE SEQUENCE</scope>
</reference>
<organism evidence="3">
    <name type="scientific">bioreactor metagenome</name>
    <dbReference type="NCBI Taxonomy" id="1076179"/>
    <lineage>
        <taxon>unclassified sequences</taxon>
        <taxon>metagenomes</taxon>
        <taxon>ecological metagenomes</taxon>
    </lineage>
</organism>
<keyword evidence="2" id="KW-0472">Membrane</keyword>
<dbReference type="AlphaFoldDB" id="A0A645C744"/>
<feature type="transmembrane region" description="Helical" evidence="2">
    <location>
        <begin position="25"/>
        <end position="47"/>
    </location>
</feature>
<gene>
    <name evidence="3" type="ORF">SDC9_120174</name>
</gene>
<evidence type="ECO:0000256" key="1">
    <source>
        <dbReference type="SAM" id="MobiDB-lite"/>
    </source>
</evidence>
<proteinExistence type="predicted"/>
<keyword evidence="2" id="KW-0812">Transmembrane</keyword>
<keyword evidence="2" id="KW-1133">Transmembrane helix</keyword>
<feature type="transmembrane region" description="Helical" evidence="2">
    <location>
        <begin position="59"/>
        <end position="80"/>
    </location>
</feature>